<evidence type="ECO:0000313" key="1">
    <source>
        <dbReference type="EMBL" id="MBP2114425.1"/>
    </source>
</evidence>
<name>A0ABS4NWI1_9BACL</name>
<organism evidence="1 2">
    <name type="scientific">Paenibacillus silagei</name>
    <dbReference type="NCBI Taxonomy" id="1670801"/>
    <lineage>
        <taxon>Bacteria</taxon>
        <taxon>Bacillati</taxon>
        <taxon>Bacillota</taxon>
        <taxon>Bacilli</taxon>
        <taxon>Bacillales</taxon>
        <taxon>Paenibacillaceae</taxon>
        <taxon>Paenibacillus</taxon>
    </lineage>
</organism>
<accession>A0ABS4NWI1</accession>
<dbReference type="RefSeq" id="WP_036697495.1">
    <property type="nucleotide sequence ID" value="NZ_JAGGLV010000017.1"/>
</dbReference>
<proteinExistence type="predicted"/>
<reference evidence="1 2" key="1">
    <citation type="submission" date="2021-03" db="EMBL/GenBank/DDBJ databases">
        <title>Genomic Encyclopedia of Type Strains, Phase IV (KMG-IV): sequencing the most valuable type-strain genomes for metagenomic binning, comparative biology and taxonomic classification.</title>
        <authorList>
            <person name="Goeker M."/>
        </authorList>
    </citation>
    <scope>NUCLEOTIDE SEQUENCE [LARGE SCALE GENOMIC DNA]</scope>
    <source>
        <strain evidence="1 2">DSM 101953</strain>
    </source>
</reference>
<comment type="caution">
    <text evidence="1">The sequence shown here is derived from an EMBL/GenBank/DDBJ whole genome shotgun (WGS) entry which is preliminary data.</text>
</comment>
<evidence type="ECO:0000313" key="2">
    <source>
        <dbReference type="Proteomes" id="UP000773462"/>
    </source>
</evidence>
<protein>
    <recommendedName>
        <fullName evidence="3">DUF2642 domain-containing protein</fullName>
    </recommendedName>
</protein>
<gene>
    <name evidence="1" type="ORF">J2Z70_004591</name>
</gene>
<sequence>MIKQDIQHALLSNLCQRVHLISGETYTGVCQIDHSADALHIETNKGTFTVPYWTIKRFI</sequence>
<evidence type="ECO:0008006" key="3">
    <source>
        <dbReference type="Google" id="ProtNLM"/>
    </source>
</evidence>
<keyword evidence="2" id="KW-1185">Reference proteome</keyword>
<dbReference type="Proteomes" id="UP000773462">
    <property type="component" value="Unassembled WGS sequence"/>
</dbReference>
<dbReference type="EMBL" id="JAGGLV010000017">
    <property type="protein sequence ID" value="MBP2114425.1"/>
    <property type="molecule type" value="Genomic_DNA"/>
</dbReference>